<protein>
    <submittedName>
        <fullName evidence="1">Alcohol dehydrogenase</fullName>
    </submittedName>
</protein>
<dbReference type="EMBL" id="LUFC02000708">
    <property type="protein sequence ID" value="KAF4494913.1"/>
    <property type="molecule type" value="Genomic_DNA"/>
</dbReference>
<gene>
    <name evidence="1" type="ORF">FAGAP_8954</name>
</gene>
<dbReference type="GO" id="GO:0005886">
    <property type="term" value="C:plasma membrane"/>
    <property type="evidence" value="ECO:0007669"/>
    <property type="project" value="TreeGrafter"/>
</dbReference>
<dbReference type="Proteomes" id="UP000737391">
    <property type="component" value="Unassembled WGS sequence"/>
</dbReference>
<dbReference type="OrthoDB" id="5958943at2759"/>
<comment type="caution">
    <text evidence="1">The sequence shown here is derived from an EMBL/GenBank/DDBJ whole genome shotgun (WGS) entry which is preliminary data.</text>
</comment>
<evidence type="ECO:0000313" key="1">
    <source>
        <dbReference type="EMBL" id="KAF4494913.1"/>
    </source>
</evidence>
<dbReference type="PANTHER" id="PTHR46513">
    <property type="entry name" value="VITELLOGENIN RECEPTOR-LIKE PROTEIN-RELATED-RELATED"/>
    <property type="match status" value="1"/>
</dbReference>
<dbReference type="InterPro" id="IPR011042">
    <property type="entry name" value="6-blade_b-propeller_TolB-like"/>
</dbReference>
<keyword evidence="2" id="KW-1185">Reference proteome</keyword>
<organism evidence="1 2">
    <name type="scientific">Fusarium agapanthi</name>
    <dbReference type="NCBI Taxonomy" id="1803897"/>
    <lineage>
        <taxon>Eukaryota</taxon>
        <taxon>Fungi</taxon>
        <taxon>Dikarya</taxon>
        <taxon>Ascomycota</taxon>
        <taxon>Pezizomycotina</taxon>
        <taxon>Sordariomycetes</taxon>
        <taxon>Hypocreomycetidae</taxon>
        <taxon>Hypocreales</taxon>
        <taxon>Nectriaceae</taxon>
        <taxon>Fusarium</taxon>
        <taxon>Fusarium fujikuroi species complex</taxon>
    </lineage>
</organism>
<dbReference type="SUPFAM" id="SSF63825">
    <property type="entry name" value="YWTD domain"/>
    <property type="match status" value="1"/>
</dbReference>
<dbReference type="Gene3D" id="2.120.10.30">
    <property type="entry name" value="TolB, C-terminal domain"/>
    <property type="match status" value="1"/>
</dbReference>
<evidence type="ECO:0000313" key="2">
    <source>
        <dbReference type="Proteomes" id="UP000737391"/>
    </source>
</evidence>
<dbReference type="InterPro" id="IPR050778">
    <property type="entry name" value="Cueball_EGF_LRP_Nidogen"/>
</dbReference>
<accession>A0A9P5B4L5</accession>
<reference evidence="1" key="1">
    <citation type="submission" date="2020-01" db="EMBL/GenBank/DDBJ databases">
        <title>Identification and distribution of gene clusters putatively required for synthesis of sphingolipid metabolism inhibitors in phylogenetically diverse species of the filamentous fungus Fusarium.</title>
        <authorList>
            <person name="Kim H.-S."/>
            <person name="Busman M."/>
            <person name="Brown D.W."/>
            <person name="Divon H."/>
            <person name="Uhlig S."/>
            <person name="Proctor R.H."/>
        </authorList>
    </citation>
    <scope>NUCLEOTIDE SEQUENCE</scope>
    <source>
        <strain evidence="1">NRRL 31653</strain>
    </source>
</reference>
<name>A0A9P5B4L5_9HYPO</name>
<dbReference type="PANTHER" id="PTHR46513:SF13">
    <property type="entry name" value="EGF-LIKE DOMAIN-CONTAINING PROTEIN"/>
    <property type="match status" value="1"/>
</dbReference>
<proteinExistence type="predicted"/>
<dbReference type="AlphaFoldDB" id="A0A9P5B4L5"/>
<dbReference type="GO" id="GO:0060070">
    <property type="term" value="P:canonical Wnt signaling pathway"/>
    <property type="evidence" value="ECO:0007669"/>
    <property type="project" value="TreeGrafter"/>
</dbReference>
<sequence>MQALSRGAKSAPTVLGDMPSMKDHDFRFLRPESEYLRAINTVAHDSRLSLLIHILSSCNPSAYPVSTSTTQTCPIFPILKVARILSYYTDGSDLGTVHDQMKTKPDGITIDHQNGFIYLTNMGFTFKSNDGFIERSRLDGSERTTVMSTGTVGIYTPKQITLSRQSRKLYLCAREGMKVMCCNLDGSDVEVLVSTGSSAEDRKDMCRSCVGITAHQKDHKGVSSEPRLIAQHKSRQFLTNSPNLVDLELDESTQTLYWTDRGDPPSGNSPNHFFHRKGVQKLTLLLDPASGLGRVPDPNTNNRSVSYLRWFDLRLFYPPGVDLQSHRMRESTCSSSNGRPTRIAYIRTIIDKDKEMEYYESCWANLRMFLWSWVGQKVHNDPAGTVAPRLRSSPPPGLRHHYIIGFSNAFDAFVLDWLLDNSKPDSWRMSRDDFEVFLSEAQMKDPTNKELLQKLEIERVNVTVVDSSMPTEFDTKDICD</sequence>